<dbReference type="Pfam" id="PF11716">
    <property type="entry name" value="MDMPI_N"/>
    <property type="match status" value="1"/>
</dbReference>
<feature type="domain" description="Mycothiol-dependent maleylpyruvate isomerase metal-binding" evidence="2">
    <location>
        <begin position="4"/>
        <end position="120"/>
    </location>
</feature>
<evidence type="ECO:0000256" key="1">
    <source>
        <dbReference type="SAM" id="MobiDB-lite"/>
    </source>
</evidence>
<dbReference type="RefSeq" id="WP_344802459.1">
    <property type="nucleotide sequence ID" value="NZ_BAABAB010000007.1"/>
</dbReference>
<dbReference type="InterPro" id="IPR024344">
    <property type="entry name" value="MDMPI_metal-binding"/>
</dbReference>
<comment type="caution">
    <text evidence="3">The sequence shown here is derived from an EMBL/GenBank/DDBJ whole genome shotgun (WGS) entry which is preliminary data.</text>
</comment>
<accession>A0ABP6ZJU8</accession>
<dbReference type="EMBL" id="BAABAB010000007">
    <property type="protein sequence ID" value="GAA3612114.1"/>
    <property type="molecule type" value="Genomic_DNA"/>
</dbReference>
<evidence type="ECO:0000313" key="3">
    <source>
        <dbReference type="EMBL" id="GAA3612114.1"/>
    </source>
</evidence>
<dbReference type="InterPro" id="IPR034660">
    <property type="entry name" value="DinB/YfiT-like"/>
</dbReference>
<keyword evidence="4" id="KW-1185">Reference proteome</keyword>
<sequence length="185" mass="20133">MYDLAPATQEMSRLVSAVGDDQLTRPTPCSDWTVAALLAHIHQFATVFTDNARKQPTRPPQRLVDDWRAAIPRQLGELADAWAVESAWQGKTSAGGIEMDAADNALVAVEELTVHGWDLASATGQPIDVRDDTLDQVDRFFERFAGPIESGQGPFGPVAEAPADADRLARTVARTGRDPRWSPSQ</sequence>
<dbReference type="InterPro" id="IPR017517">
    <property type="entry name" value="Maleyloyr_isom"/>
</dbReference>
<dbReference type="NCBIfam" id="TIGR03086">
    <property type="entry name" value="TIGR03086 family metal-binding protein"/>
    <property type="match status" value="1"/>
</dbReference>
<dbReference type="Gene3D" id="1.20.120.450">
    <property type="entry name" value="dinb family like domain"/>
    <property type="match status" value="1"/>
</dbReference>
<gene>
    <name evidence="3" type="ORF">GCM10022236_12450</name>
</gene>
<feature type="compositionally biased region" description="Basic and acidic residues" evidence="1">
    <location>
        <begin position="164"/>
        <end position="185"/>
    </location>
</feature>
<organism evidence="3 4">
    <name type="scientific">Microlunatus ginsengisoli</name>
    <dbReference type="NCBI Taxonomy" id="363863"/>
    <lineage>
        <taxon>Bacteria</taxon>
        <taxon>Bacillati</taxon>
        <taxon>Actinomycetota</taxon>
        <taxon>Actinomycetes</taxon>
        <taxon>Propionibacteriales</taxon>
        <taxon>Propionibacteriaceae</taxon>
        <taxon>Microlunatus</taxon>
    </lineage>
</organism>
<feature type="region of interest" description="Disordered" evidence="1">
    <location>
        <begin position="146"/>
        <end position="185"/>
    </location>
</feature>
<evidence type="ECO:0000259" key="2">
    <source>
        <dbReference type="Pfam" id="PF11716"/>
    </source>
</evidence>
<dbReference type="Proteomes" id="UP001501490">
    <property type="component" value="Unassembled WGS sequence"/>
</dbReference>
<dbReference type="InterPro" id="IPR017520">
    <property type="entry name" value="CHP03086"/>
</dbReference>
<proteinExistence type="predicted"/>
<name>A0ABP6ZJU8_9ACTN</name>
<protein>
    <submittedName>
        <fullName evidence="3">TIGR03086 family metal-binding protein</fullName>
    </submittedName>
</protein>
<dbReference type="SUPFAM" id="SSF109854">
    <property type="entry name" value="DinB/YfiT-like putative metalloenzymes"/>
    <property type="match status" value="1"/>
</dbReference>
<reference evidence="4" key="1">
    <citation type="journal article" date="2019" name="Int. J. Syst. Evol. Microbiol.">
        <title>The Global Catalogue of Microorganisms (GCM) 10K type strain sequencing project: providing services to taxonomists for standard genome sequencing and annotation.</title>
        <authorList>
            <consortium name="The Broad Institute Genomics Platform"/>
            <consortium name="The Broad Institute Genome Sequencing Center for Infectious Disease"/>
            <person name="Wu L."/>
            <person name="Ma J."/>
        </authorList>
    </citation>
    <scope>NUCLEOTIDE SEQUENCE [LARGE SCALE GENOMIC DNA]</scope>
    <source>
        <strain evidence="4">JCM 16929</strain>
    </source>
</reference>
<dbReference type="NCBIfam" id="TIGR03083">
    <property type="entry name" value="maleylpyruvate isomerase family mycothiol-dependent enzyme"/>
    <property type="match status" value="1"/>
</dbReference>
<evidence type="ECO:0000313" key="4">
    <source>
        <dbReference type="Proteomes" id="UP001501490"/>
    </source>
</evidence>